<dbReference type="Proteomes" id="UP000236919">
    <property type="component" value="Unassembled WGS sequence"/>
</dbReference>
<keyword evidence="1" id="KW-0805">Transcription regulation</keyword>
<dbReference type="InterPro" id="IPR050109">
    <property type="entry name" value="HTH-type_TetR-like_transc_reg"/>
</dbReference>
<dbReference type="Gene3D" id="1.10.10.60">
    <property type="entry name" value="Homeodomain-like"/>
    <property type="match status" value="1"/>
</dbReference>
<dbReference type="InterPro" id="IPR001647">
    <property type="entry name" value="HTH_TetR"/>
</dbReference>
<keyword evidence="7" id="KW-1185">Reference proteome</keyword>
<name>A0A2S4M6J7_9HYPH</name>
<dbReference type="EMBL" id="PQFZ01000009">
    <property type="protein sequence ID" value="POR50332.1"/>
    <property type="molecule type" value="Genomic_DNA"/>
</dbReference>
<dbReference type="InterPro" id="IPR036271">
    <property type="entry name" value="Tet_transcr_reg_TetR-rel_C_sf"/>
</dbReference>
<dbReference type="OrthoDB" id="9796019at2"/>
<evidence type="ECO:0000313" key="7">
    <source>
        <dbReference type="Proteomes" id="UP000236919"/>
    </source>
</evidence>
<evidence type="ECO:0000256" key="1">
    <source>
        <dbReference type="ARBA" id="ARBA00023015"/>
    </source>
</evidence>
<keyword evidence="2 4" id="KW-0238">DNA-binding</keyword>
<evidence type="ECO:0000256" key="3">
    <source>
        <dbReference type="ARBA" id="ARBA00023163"/>
    </source>
</evidence>
<organism evidence="6 7">
    <name type="scientific">Bosea psychrotolerans</name>
    <dbReference type="NCBI Taxonomy" id="1871628"/>
    <lineage>
        <taxon>Bacteria</taxon>
        <taxon>Pseudomonadati</taxon>
        <taxon>Pseudomonadota</taxon>
        <taxon>Alphaproteobacteria</taxon>
        <taxon>Hyphomicrobiales</taxon>
        <taxon>Boseaceae</taxon>
        <taxon>Bosea</taxon>
    </lineage>
</organism>
<dbReference type="GO" id="GO:0003700">
    <property type="term" value="F:DNA-binding transcription factor activity"/>
    <property type="evidence" value="ECO:0007669"/>
    <property type="project" value="TreeGrafter"/>
</dbReference>
<dbReference type="GO" id="GO:0000976">
    <property type="term" value="F:transcription cis-regulatory region binding"/>
    <property type="evidence" value="ECO:0007669"/>
    <property type="project" value="TreeGrafter"/>
</dbReference>
<evidence type="ECO:0000259" key="5">
    <source>
        <dbReference type="PROSITE" id="PS50977"/>
    </source>
</evidence>
<feature type="DNA-binding region" description="H-T-H motif" evidence="4">
    <location>
        <begin position="36"/>
        <end position="55"/>
    </location>
</feature>
<feature type="domain" description="HTH tetR-type" evidence="5">
    <location>
        <begin position="13"/>
        <end position="73"/>
    </location>
</feature>
<evidence type="ECO:0000256" key="2">
    <source>
        <dbReference type="ARBA" id="ARBA00023125"/>
    </source>
</evidence>
<dbReference type="AlphaFoldDB" id="A0A2S4M6J7"/>
<gene>
    <name evidence="6" type="ORF">CYD53_10939</name>
</gene>
<reference evidence="6 7" key="1">
    <citation type="submission" date="2018-01" db="EMBL/GenBank/DDBJ databases">
        <title>Genomic Encyclopedia of Type Strains, Phase III (KMG-III): the genomes of soil and plant-associated and newly described type strains.</title>
        <authorList>
            <person name="Whitman W."/>
        </authorList>
    </citation>
    <scope>NUCLEOTIDE SEQUENCE [LARGE SCALE GENOMIC DNA]</scope>
    <source>
        <strain evidence="6 7">1131</strain>
    </source>
</reference>
<dbReference type="SUPFAM" id="SSF46689">
    <property type="entry name" value="Homeodomain-like"/>
    <property type="match status" value="1"/>
</dbReference>
<sequence>MTSAAVTAPRRSAQSHEAVLAAAAEIAGRRGYGLARIEDIAAQAGVGKQTIYRWWPNKAALFIEVYGRLVPTGLGAENAGSLANDLTRLLQRLSALYADTPAGNILSGLIAEAQTDPRLASQLHDAYVAPRREILRSILKRAAARGDIAFPDNADFVIDLFSGAVWFRILLGTRRLDPAFIQQLVDALLRMVQRAEPAPAMLADIQAKD</sequence>
<evidence type="ECO:0000313" key="6">
    <source>
        <dbReference type="EMBL" id="POR50332.1"/>
    </source>
</evidence>
<dbReference type="PANTHER" id="PTHR30055:SF148">
    <property type="entry name" value="TETR-FAMILY TRANSCRIPTIONAL REGULATOR"/>
    <property type="match status" value="1"/>
</dbReference>
<comment type="caution">
    <text evidence="6">The sequence shown here is derived from an EMBL/GenBank/DDBJ whole genome shotgun (WGS) entry which is preliminary data.</text>
</comment>
<evidence type="ECO:0000256" key="4">
    <source>
        <dbReference type="PROSITE-ProRule" id="PRU00335"/>
    </source>
</evidence>
<dbReference type="InterPro" id="IPR011075">
    <property type="entry name" value="TetR_C"/>
</dbReference>
<dbReference type="PRINTS" id="PR00455">
    <property type="entry name" value="HTHTETR"/>
</dbReference>
<dbReference type="RefSeq" id="WP_103719120.1">
    <property type="nucleotide sequence ID" value="NZ_PQFZ01000009.1"/>
</dbReference>
<protein>
    <submittedName>
        <fullName evidence="6">TetR family transcriptional regulator</fullName>
    </submittedName>
</protein>
<keyword evidence="3" id="KW-0804">Transcription</keyword>
<dbReference type="Pfam" id="PF00440">
    <property type="entry name" value="TetR_N"/>
    <property type="match status" value="1"/>
</dbReference>
<dbReference type="InterPro" id="IPR009057">
    <property type="entry name" value="Homeodomain-like_sf"/>
</dbReference>
<dbReference type="Pfam" id="PF16859">
    <property type="entry name" value="TetR_C_11"/>
    <property type="match status" value="1"/>
</dbReference>
<dbReference type="Gene3D" id="1.10.357.10">
    <property type="entry name" value="Tetracycline Repressor, domain 2"/>
    <property type="match status" value="1"/>
</dbReference>
<proteinExistence type="predicted"/>
<accession>A0A2S4M6J7</accession>
<dbReference type="PANTHER" id="PTHR30055">
    <property type="entry name" value="HTH-TYPE TRANSCRIPTIONAL REGULATOR RUTR"/>
    <property type="match status" value="1"/>
</dbReference>
<dbReference type="SUPFAM" id="SSF48498">
    <property type="entry name" value="Tetracyclin repressor-like, C-terminal domain"/>
    <property type="match status" value="1"/>
</dbReference>
<dbReference type="PROSITE" id="PS50977">
    <property type="entry name" value="HTH_TETR_2"/>
    <property type="match status" value="1"/>
</dbReference>